<dbReference type="Pfam" id="PF00933">
    <property type="entry name" value="Glyco_hydro_3"/>
    <property type="match status" value="1"/>
</dbReference>
<keyword evidence="2" id="KW-0378">Hydrolase</keyword>
<dbReference type="GO" id="GO:0009044">
    <property type="term" value="F:xylan 1,4-beta-xylosidase activity"/>
    <property type="evidence" value="ECO:0007669"/>
    <property type="project" value="InterPro"/>
</dbReference>
<feature type="domain" description="Fibronectin type III-like" evidence="4">
    <location>
        <begin position="684"/>
        <end position="751"/>
    </location>
</feature>
<dbReference type="OrthoDB" id="47059at2759"/>
<dbReference type="Pfam" id="PF14310">
    <property type="entry name" value="Fn3-like"/>
    <property type="match status" value="1"/>
</dbReference>
<sequence length="781" mass="85659">MDNVHCTYVAVLSNGRSGISAGIWCLIRLSKSLAKMLTAKSLCISLHCVLLLHIITSTAAELPFRNVSLSWDERLNDLIPRLYLDEIASQMTRAGYKENGPTLPIPRLGIGPYNWVTECLRGDVESGNATSYAMPIGLAASFSVDLLTAVGTATSIEVRAKYNNYTSHGIYKDFGGLSCFSPVINIVRHPLWGRIQETYGEDPFISGELAKAYVAGLHGDHPRYVRTSSGCKHIFAYDGPEDIPSPRFSFNSVVNDADMQMTYLPMFHECVKAGTFNLVCSYNSINGIPACASKKYLTDIVRNQWGFKGYVSSDDGALEYLHSAHNYTKGPLDSTVAAIQAGCNLELTGFKTPVYTHLTQAVQLGLISIEEMTTLVRPLFYTRMRLGEFDPPDMNPYTKLNVDEVVESAEHQELAVSVAVRTFVLLKHIGNVLPVGKIATLAVVGPMADSPYDPFGDYPPGTLREYITTTREGLKSIASIVKYAGGCSSPRCTDYDPKEIISAVTDVDFVVVCLGTGTSIESESRDRPNMDLPGSQLQLLQDAVKYADGRPVVLLLFNAGPLNITWADESPDVHAIVECWLPAQATGLAVARFMTNGPEGNPAARLPYTWPASMEDVPPMTNYSFYNRSYRYFTGTPLYPFGYGLSYTEFTYNRITVSNPLLKPCDDLHISVTLTNVGHYAGDEVIQVYVGWPDAAYPVPKLQLGAFLRVSTTPQNEITNYVTIPARVRAVYNETLVLQPGKFMLYAGGQQPGQKRRVSSNVLITGFTVVGPATKLSECPP</sequence>
<keyword evidence="1" id="KW-0732">Signal</keyword>
<dbReference type="GO" id="GO:0031222">
    <property type="term" value="P:arabinan catabolic process"/>
    <property type="evidence" value="ECO:0007669"/>
    <property type="project" value="TreeGrafter"/>
</dbReference>
<dbReference type="Proteomes" id="UP000694845">
    <property type="component" value="Unplaced"/>
</dbReference>
<dbReference type="InterPro" id="IPR044993">
    <property type="entry name" value="BXL"/>
</dbReference>
<accession>A0A8B7ZJZ5</accession>
<reference evidence="6" key="1">
    <citation type="submission" date="2025-08" db="UniProtKB">
        <authorList>
            <consortium name="RefSeq"/>
        </authorList>
    </citation>
    <scope>IDENTIFICATION</scope>
</reference>
<keyword evidence="5" id="KW-1185">Reference proteome</keyword>
<evidence type="ECO:0000259" key="4">
    <source>
        <dbReference type="SMART" id="SM01217"/>
    </source>
</evidence>
<dbReference type="SUPFAM" id="SSF51445">
    <property type="entry name" value="(Trans)glycosidases"/>
    <property type="match status" value="1"/>
</dbReference>
<name>A0A8B7ZJZ5_ACAPL</name>
<dbReference type="InterPro" id="IPR036962">
    <property type="entry name" value="Glyco_hydro_3_N_sf"/>
</dbReference>
<proteinExistence type="predicted"/>
<dbReference type="Gene3D" id="2.60.40.10">
    <property type="entry name" value="Immunoglobulins"/>
    <property type="match status" value="1"/>
</dbReference>
<dbReference type="InterPro" id="IPR013783">
    <property type="entry name" value="Ig-like_fold"/>
</dbReference>
<dbReference type="InterPro" id="IPR002772">
    <property type="entry name" value="Glyco_hydro_3_C"/>
</dbReference>
<evidence type="ECO:0000256" key="3">
    <source>
        <dbReference type="ARBA" id="ARBA00023295"/>
    </source>
</evidence>
<dbReference type="SMART" id="SM01217">
    <property type="entry name" value="Fn3_like"/>
    <property type="match status" value="1"/>
</dbReference>
<evidence type="ECO:0000313" key="6">
    <source>
        <dbReference type="RefSeq" id="XP_022105205.1"/>
    </source>
</evidence>
<dbReference type="GO" id="GO:0045493">
    <property type="term" value="P:xylan catabolic process"/>
    <property type="evidence" value="ECO:0007669"/>
    <property type="project" value="InterPro"/>
</dbReference>
<keyword evidence="3" id="KW-0326">Glycosidase</keyword>
<protein>
    <submittedName>
        <fullName evidence="6">Probable beta-D-xylosidase 2 isoform X1</fullName>
    </submittedName>
</protein>
<evidence type="ECO:0000256" key="1">
    <source>
        <dbReference type="ARBA" id="ARBA00022729"/>
    </source>
</evidence>
<dbReference type="KEGG" id="aplc:110987085"/>
<organism evidence="5 6">
    <name type="scientific">Acanthaster planci</name>
    <name type="common">Crown-of-thorns starfish</name>
    <dbReference type="NCBI Taxonomy" id="133434"/>
    <lineage>
        <taxon>Eukaryota</taxon>
        <taxon>Metazoa</taxon>
        <taxon>Echinodermata</taxon>
        <taxon>Eleutherozoa</taxon>
        <taxon>Asterozoa</taxon>
        <taxon>Asteroidea</taxon>
        <taxon>Valvatacea</taxon>
        <taxon>Valvatida</taxon>
        <taxon>Acanthasteridae</taxon>
        <taxon>Acanthaster</taxon>
    </lineage>
</organism>
<dbReference type="InterPro" id="IPR026891">
    <property type="entry name" value="Fn3-like"/>
</dbReference>
<dbReference type="InterPro" id="IPR017853">
    <property type="entry name" value="GH"/>
</dbReference>
<dbReference type="InterPro" id="IPR036881">
    <property type="entry name" value="Glyco_hydro_3_C_sf"/>
</dbReference>
<dbReference type="RefSeq" id="XP_022105205.1">
    <property type="nucleotide sequence ID" value="XM_022249513.1"/>
</dbReference>
<dbReference type="AlphaFoldDB" id="A0A8B7ZJZ5"/>
<dbReference type="InterPro" id="IPR001764">
    <property type="entry name" value="Glyco_hydro_3_N"/>
</dbReference>
<dbReference type="Gene3D" id="3.40.50.1700">
    <property type="entry name" value="Glycoside hydrolase family 3 C-terminal domain"/>
    <property type="match status" value="1"/>
</dbReference>
<evidence type="ECO:0000313" key="5">
    <source>
        <dbReference type="Proteomes" id="UP000694845"/>
    </source>
</evidence>
<dbReference type="SUPFAM" id="SSF52279">
    <property type="entry name" value="Beta-D-glucan exohydrolase, C-terminal domain"/>
    <property type="match status" value="1"/>
</dbReference>
<dbReference type="GO" id="GO:0046556">
    <property type="term" value="F:alpha-L-arabinofuranosidase activity"/>
    <property type="evidence" value="ECO:0007669"/>
    <property type="project" value="TreeGrafter"/>
</dbReference>
<gene>
    <name evidence="6" type="primary">LOC110987085</name>
</gene>
<dbReference type="GeneID" id="110987085"/>
<dbReference type="Pfam" id="PF01915">
    <property type="entry name" value="Glyco_hydro_3_C"/>
    <property type="match status" value="1"/>
</dbReference>
<dbReference type="PANTHER" id="PTHR42721:SF42">
    <property type="entry name" value="FIBRONECTIN TYPE III-LIKE DOMAIN-CONTAINING PROTEIN"/>
    <property type="match status" value="1"/>
</dbReference>
<dbReference type="Gene3D" id="3.20.20.300">
    <property type="entry name" value="Glycoside hydrolase, family 3, N-terminal domain"/>
    <property type="match status" value="1"/>
</dbReference>
<dbReference type="PANTHER" id="PTHR42721">
    <property type="entry name" value="SUGAR HYDROLASE-RELATED"/>
    <property type="match status" value="1"/>
</dbReference>
<evidence type="ECO:0000256" key="2">
    <source>
        <dbReference type="ARBA" id="ARBA00022801"/>
    </source>
</evidence>